<proteinExistence type="predicted"/>
<evidence type="ECO:0000313" key="6">
    <source>
        <dbReference type="EMBL" id="KAF2744444.1"/>
    </source>
</evidence>
<keyword evidence="4 5" id="KW-0472">Membrane</keyword>
<evidence type="ECO:0000313" key="7">
    <source>
        <dbReference type="Proteomes" id="UP000799440"/>
    </source>
</evidence>
<sequence length="353" mass="39493">MDPLTLLVRSYGDNIPIDPNNIDIMSTNPIYIAKHRKFCRVFEEPKCPLWWGTIRYRPTMAGNTIYLICFLALLGFQLFFGIRKKTWTYMGVVSAGILLECIGYVGRLMLNRNPFLMDNFLMNLIPLTIAPALLTAGIYLCLARVIVVNGAENSRLKPKLYTYVFVGFDVLSLVLQSIGGAMAATGKDAAASRLGTNVMIAGLISQVVSMVMFFTVWGNFVLHMRKAKKEGSLRRMQPSLYEKVRGTKMFTGFQWSLFVAAVLIFIRCVYRVAELWEGFSGHLANDEVTFMIFEGPMILVAVTAMTVFHPGRVFDDLWAPAGQGVRHGGAGGVAEKLVSEPEWPRETTAYERV</sequence>
<name>A0A6A6V416_9PLEO</name>
<dbReference type="PANTHER" id="PTHR31465">
    <property type="entry name" value="PROTEIN RTA1-RELATED"/>
    <property type="match status" value="1"/>
</dbReference>
<feature type="transmembrane region" description="Helical" evidence="5">
    <location>
        <begin position="60"/>
        <end position="80"/>
    </location>
</feature>
<keyword evidence="7" id="KW-1185">Reference proteome</keyword>
<feature type="transmembrane region" description="Helical" evidence="5">
    <location>
        <begin position="253"/>
        <end position="273"/>
    </location>
</feature>
<dbReference type="OrthoDB" id="4521223at2759"/>
<evidence type="ECO:0000256" key="3">
    <source>
        <dbReference type="ARBA" id="ARBA00022989"/>
    </source>
</evidence>
<dbReference type="GO" id="GO:0000324">
    <property type="term" value="C:fungal-type vacuole"/>
    <property type="evidence" value="ECO:0007669"/>
    <property type="project" value="TreeGrafter"/>
</dbReference>
<accession>A0A6A6V416</accession>
<feature type="transmembrane region" description="Helical" evidence="5">
    <location>
        <begin position="160"/>
        <end position="178"/>
    </location>
</feature>
<protein>
    <submittedName>
        <fullName evidence="6">RTA1-domain-containing protein</fullName>
    </submittedName>
</protein>
<dbReference type="PANTHER" id="PTHR31465:SF9">
    <property type="entry name" value="SPHINGOID LONG-CHAIN BASE TRANSPORTER RSB1"/>
    <property type="match status" value="1"/>
</dbReference>
<evidence type="ECO:0000256" key="1">
    <source>
        <dbReference type="ARBA" id="ARBA00004141"/>
    </source>
</evidence>
<dbReference type="Proteomes" id="UP000799440">
    <property type="component" value="Unassembled WGS sequence"/>
</dbReference>
<evidence type="ECO:0000256" key="5">
    <source>
        <dbReference type="SAM" id="Phobius"/>
    </source>
</evidence>
<feature type="transmembrane region" description="Helical" evidence="5">
    <location>
        <begin position="198"/>
        <end position="222"/>
    </location>
</feature>
<dbReference type="AlphaFoldDB" id="A0A6A6V416"/>
<comment type="subcellular location">
    <subcellularLocation>
        <location evidence="1">Membrane</location>
        <topology evidence="1">Multi-pass membrane protein</topology>
    </subcellularLocation>
</comment>
<keyword evidence="3 5" id="KW-1133">Transmembrane helix</keyword>
<gene>
    <name evidence="6" type="ORF">M011DRAFT_408738</name>
</gene>
<feature type="transmembrane region" description="Helical" evidence="5">
    <location>
        <begin position="288"/>
        <end position="308"/>
    </location>
</feature>
<organism evidence="6 7">
    <name type="scientific">Sporormia fimetaria CBS 119925</name>
    <dbReference type="NCBI Taxonomy" id="1340428"/>
    <lineage>
        <taxon>Eukaryota</taxon>
        <taxon>Fungi</taxon>
        <taxon>Dikarya</taxon>
        <taxon>Ascomycota</taxon>
        <taxon>Pezizomycotina</taxon>
        <taxon>Dothideomycetes</taxon>
        <taxon>Pleosporomycetidae</taxon>
        <taxon>Pleosporales</taxon>
        <taxon>Sporormiaceae</taxon>
        <taxon>Sporormia</taxon>
    </lineage>
</organism>
<feature type="transmembrane region" description="Helical" evidence="5">
    <location>
        <begin position="87"/>
        <end position="105"/>
    </location>
</feature>
<reference evidence="6" key="1">
    <citation type="journal article" date="2020" name="Stud. Mycol.">
        <title>101 Dothideomycetes genomes: a test case for predicting lifestyles and emergence of pathogens.</title>
        <authorList>
            <person name="Haridas S."/>
            <person name="Albert R."/>
            <person name="Binder M."/>
            <person name="Bloem J."/>
            <person name="Labutti K."/>
            <person name="Salamov A."/>
            <person name="Andreopoulos B."/>
            <person name="Baker S."/>
            <person name="Barry K."/>
            <person name="Bills G."/>
            <person name="Bluhm B."/>
            <person name="Cannon C."/>
            <person name="Castanera R."/>
            <person name="Culley D."/>
            <person name="Daum C."/>
            <person name="Ezra D."/>
            <person name="Gonzalez J."/>
            <person name="Henrissat B."/>
            <person name="Kuo A."/>
            <person name="Liang C."/>
            <person name="Lipzen A."/>
            <person name="Lutzoni F."/>
            <person name="Magnuson J."/>
            <person name="Mondo S."/>
            <person name="Nolan M."/>
            <person name="Ohm R."/>
            <person name="Pangilinan J."/>
            <person name="Park H.-J."/>
            <person name="Ramirez L."/>
            <person name="Alfaro M."/>
            <person name="Sun H."/>
            <person name="Tritt A."/>
            <person name="Yoshinaga Y."/>
            <person name="Zwiers L.-H."/>
            <person name="Turgeon B."/>
            <person name="Goodwin S."/>
            <person name="Spatafora J."/>
            <person name="Crous P."/>
            <person name="Grigoriev I."/>
        </authorList>
    </citation>
    <scope>NUCLEOTIDE SEQUENCE</scope>
    <source>
        <strain evidence="6">CBS 119925</strain>
    </source>
</reference>
<dbReference type="GO" id="GO:0005886">
    <property type="term" value="C:plasma membrane"/>
    <property type="evidence" value="ECO:0007669"/>
    <property type="project" value="TreeGrafter"/>
</dbReference>
<dbReference type="EMBL" id="MU006589">
    <property type="protein sequence ID" value="KAF2744444.1"/>
    <property type="molecule type" value="Genomic_DNA"/>
</dbReference>
<evidence type="ECO:0000256" key="4">
    <source>
        <dbReference type="ARBA" id="ARBA00023136"/>
    </source>
</evidence>
<dbReference type="Pfam" id="PF04479">
    <property type="entry name" value="RTA1"/>
    <property type="match status" value="1"/>
</dbReference>
<evidence type="ECO:0000256" key="2">
    <source>
        <dbReference type="ARBA" id="ARBA00022692"/>
    </source>
</evidence>
<feature type="transmembrane region" description="Helical" evidence="5">
    <location>
        <begin position="125"/>
        <end position="148"/>
    </location>
</feature>
<dbReference type="InterPro" id="IPR007568">
    <property type="entry name" value="RTA1"/>
</dbReference>
<keyword evidence="2 5" id="KW-0812">Transmembrane</keyword>